<dbReference type="Proteomes" id="UP000177838">
    <property type="component" value="Unassembled WGS sequence"/>
</dbReference>
<organism evidence="1 2">
    <name type="scientific">Candidatus Vogelbacteria bacterium RIFOXYD1_FULL_46_19</name>
    <dbReference type="NCBI Taxonomy" id="1802439"/>
    <lineage>
        <taxon>Bacteria</taxon>
        <taxon>Candidatus Vogeliibacteriota</taxon>
    </lineage>
</organism>
<evidence type="ECO:0000313" key="2">
    <source>
        <dbReference type="Proteomes" id="UP000177838"/>
    </source>
</evidence>
<gene>
    <name evidence="1" type="ORF">A2589_02180</name>
</gene>
<accession>A0A1G2QH02</accession>
<reference evidence="1 2" key="1">
    <citation type="journal article" date="2016" name="Nat. Commun.">
        <title>Thousands of microbial genomes shed light on interconnected biogeochemical processes in an aquifer system.</title>
        <authorList>
            <person name="Anantharaman K."/>
            <person name="Brown C.T."/>
            <person name="Hug L.A."/>
            <person name="Sharon I."/>
            <person name="Castelle C.J."/>
            <person name="Probst A.J."/>
            <person name="Thomas B.C."/>
            <person name="Singh A."/>
            <person name="Wilkins M.J."/>
            <person name="Karaoz U."/>
            <person name="Brodie E.L."/>
            <person name="Williams K.H."/>
            <person name="Hubbard S.S."/>
            <person name="Banfield J.F."/>
        </authorList>
    </citation>
    <scope>NUCLEOTIDE SEQUENCE [LARGE SCALE GENOMIC DNA]</scope>
</reference>
<protein>
    <submittedName>
        <fullName evidence="1">Uncharacterized protein</fullName>
    </submittedName>
</protein>
<name>A0A1G2QH02_9BACT</name>
<proteinExistence type="predicted"/>
<sequence length="75" mass="8577">MLSRAKKNEAKKLCLLFLVGVLIIMIGLREGVWATDKNQSLPATFFSFDQDERNLTFYYGGGMRGPDSLYRELNK</sequence>
<evidence type="ECO:0000313" key="1">
    <source>
        <dbReference type="EMBL" id="OHA59643.1"/>
    </source>
</evidence>
<comment type="caution">
    <text evidence="1">The sequence shown here is derived from an EMBL/GenBank/DDBJ whole genome shotgun (WGS) entry which is preliminary data.</text>
</comment>
<dbReference type="AlphaFoldDB" id="A0A1G2QH02"/>
<dbReference type="EMBL" id="MHTK01000006">
    <property type="protein sequence ID" value="OHA59643.1"/>
    <property type="molecule type" value="Genomic_DNA"/>
</dbReference>